<keyword evidence="1" id="KW-0808">Transferase</keyword>
<evidence type="ECO:0000313" key="1">
    <source>
        <dbReference type="EMBL" id="ANY19241.1"/>
    </source>
</evidence>
<organism evidence="1 2">
    <name type="scientific">Tsuneonella dongtanensis</name>
    <dbReference type="NCBI Taxonomy" id="692370"/>
    <lineage>
        <taxon>Bacteria</taxon>
        <taxon>Pseudomonadati</taxon>
        <taxon>Pseudomonadota</taxon>
        <taxon>Alphaproteobacteria</taxon>
        <taxon>Sphingomonadales</taxon>
        <taxon>Erythrobacteraceae</taxon>
        <taxon>Tsuneonella</taxon>
    </lineage>
</organism>
<dbReference type="GO" id="GO:0004849">
    <property type="term" value="F:uridine kinase activity"/>
    <property type="evidence" value="ECO:0007669"/>
    <property type="project" value="UniProtKB-EC"/>
</dbReference>
<dbReference type="OrthoDB" id="455474at2"/>
<dbReference type="KEGG" id="ado:A6F68_00712"/>
<dbReference type="STRING" id="692370.A6F68_00712"/>
<dbReference type="PATRIC" id="fig|692370.5.peg.724"/>
<dbReference type="EMBL" id="CP016591">
    <property type="protein sequence ID" value="ANY19241.1"/>
    <property type="molecule type" value="Genomic_DNA"/>
</dbReference>
<dbReference type="PANTHER" id="PTHR10285">
    <property type="entry name" value="URIDINE KINASE"/>
    <property type="match status" value="1"/>
</dbReference>
<dbReference type="Pfam" id="PF03308">
    <property type="entry name" value="MeaB"/>
    <property type="match status" value="1"/>
</dbReference>
<reference evidence="1 2" key="1">
    <citation type="submission" date="2016-07" db="EMBL/GenBank/DDBJ databases">
        <title>Complete genome sequence of Altererythrobacter dongtanensis KCTC 22672, a type strain with esterase isolated from tidal flat.</title>
        <authorList>
            <person name="Cheng H."/>
            <person name="Wu Y.-H."/>
            <person name="Zhou P."/>
            <person name="Huo Y.-Y."/>
            <person name="Wang C.-S."/>
            <person name="Xu X.-W."/>
        </authorList>
    </citation>
    <scope>NUCLEOTIDE SEQUENCE [LARGE SCALE GENOMIC DNA]</scope>
    <source>
        <strain evidence="1 2">KCTC 22672</strain>
    </source>
</reference>
<sequence>MPDRPVPDLGWDAADVAVADAVAACHSALGRPVLVGLAGAQGSGKSTMAPRIAALLAEKGLGTAILALDDFYLTREKRKALAETVHPLLATRGVPGTHDIGLLTRAFDALLAGQSAIVPRFDKGSDDRTGTRTVAGPVDVVLLEGWCIGARAQTDAALVEPVNALERDEDADGTWRRWVNRRLATDYAALFDRIDLRILLRAPDFAVVERWRCEQEAHLGLRGMTSEQITRFVQHYERVTRAMLAEEPADLIVDQSPDRVPVAIR</sequence>
<dbReference type="Proteomes" id="UP000092932">
    <property type="component" value="Chromosome"/>
</dbReference>
<protein>
    <submittedName>
        <fullName evidence="1">Uridine kinase</fullName>
        <ecNumber evidence="1">2.7.1.48</ecNumber>
    </submittedName>
</protein>
<gene>
    <name evidence="1" type="primary">udk</name>
    <name evidence="1" type="ORF">A6F68_00712</name>
</gene>
<dbReference type="Gene3D" id="3.40.50.300">
    <property type="entry name" value="P-loop containing nucleotide triphosphate hydrolases"/>
    <property type="match status" value="1"/>
</dbReference>
<dbReference type="InterPro" id="IPR027417">
    <property type="entry name" value="P-loop_NTPase"/>
</dbReference>
<accession>A0A1B2AAW1</accession>
<name>A0A1B2AAW1_9SPHN</name>
<dbReference type="AlphaFoldDB" id="A0A1B2AAW1"/>
<dbReference type="SUPFAM" id="SSF52540">
    <property type="entry name" value="P-loop containing nucleoside triphosphate hydrolases"/>
    <property type="match status" value="1"/>
</dbReference>
<keyword evidence="1" id="KW-0418">Kinase</keyword>
<dbReference type="EC" id="2.7.1.48" evidence="1"/>
<dbReference type="PRINTS" id="PR00988">
    <property type="entry name" value="URIDINKINASE"/>
</dbReference>
<evidence type="ECO:0000313" key="2">
    <source>
        <dbReference type="Proteomes" id="UP000092932"/>
    </source>
</evidence>
<proteinExistence type="predicted"/>
<keyword evidence="2" id="KW-1185">Reference proteome</keyword>